<reference evidence="2" key="1">
    <citation type="submission" date="2018-01" db="EMBL/GenBank/DDBJ databases">
        <title>An insight into the sialome of Amazonian anophelines.</title>
        <authorList>
            <person name="Ribeiro J.M."/>
            <person name="Scarpassa V."/>
            <person name="Calvo E."/>
        </authorList>
    </citation>
    <scope>NUCLEOTIDE SEQUENCE</scope>
</reference>
<evidence type="ECO:0000313" key="2">
    <source>
        <dbReference type="EMBL" id="MBW76603.1"/>
    </source>
</evidence>
<protein>
    <submittedName>
        <fullName evidence="2">Putative secreted protein</fullName>
    </submittedName>
</protein>
<sequence>MFHFAPFFCFFLSHVFILREAFISHDALRINFSPPPKWLKVWPFIFAQTHRHLPVYSGRSSSSSGSDSG</sequence>
<organism evidence="2">
    <name type="scientific">Anopheles darlingi</name>
    <name type="common">Mosquito</name>
    <dbReference type="NCBI Taxonomy" id="43151"/>
    <lineage>
        <taxon>Eukaryota</taxon>
        <taxon>Metazoa</taxon>
        <taxon>Ecdysozoa</taxon>
        <taxon>Arthropoda</taxon>
        <taxon>Hexapoda</taxon>
        <taxon>Insecta</taxon>
        <taxon>Pterygota</taxon>
        <taxon>Neoptera</taxon>
        <taxon>Endopterygota</taxon>
        <taxon>Diptera</taxon>
        <taxon>Nematocera</taxon>
        <taxon>Culicoidea</taxon>
        <taxon>Culicidae</taxon>
        <taxon>Anophelinae</taxon>
        <taxon>Anopheles</taxon>
    </lineage>
</organism>
<accession>A0A2M4DGD4</accession>
<dbReference type="AlphaFoldDB" id="A0A2M4DGD4"/>
<keyword evidence="1" id="KW-0732">Signal</keyword>
<name>A0A2M4DGD4_ANODA</name>
<feature type="signal peptide" evidence="1">
    <location>
        <begin position="1"/>
        <end position="21"/>
    </location>
</feature>
<evidence type="ECO:0000256" key="1">
    <source>
        <dbReference type="SAM" id="SignalP"/>
    </source>
</evidence>
<dbReference type="EMBL" id="GGFL01012425">
    <property type="protein sequence ID" value="MBW76603.1"/>
    <property type="molecule type" value="Transcribed_RNA"/>
</dbReference>
<proteinExistence type="predicted"/>
<feature type="chain" id="PRO_5014597839" evidence="1">
    <location>
        <begin position="22"/>
        <end position="69"/>
    </location>
</feature>